<evidence type="ECO:0000313" key="10">
    <source>
        <dbReference type="Proteomes" id="UP001429580"/>
    </source>
</evidence>
<sequence length="246" mass="26448">MQWQDEGIVLGIRRHGETSVILDLLTRARGRHGGLLRGGRSLRMQPVLQTGNSVEAVWRGRVEGQLGQYRVEGTVSRAARFLDSPLALNGLGLLADLLRLLPERDPHPALYDAALVVLDHLDEAGIAPVLLVRFELALLAEFGFGLDLTQCAVTGATQDLIYVSPRTGRAVSARAGEPYQDRLLALPAFLRDSGNGRGFMAGAGHPGNAAVRAGFALTGHFLARHIYGSRDAPLPDARARLLSLLA</sequence>
<dbReference type="SUPFAM" id="SSF50249">
    <property type="entry name" value="Nucleic acid-binding proteins"/>
    <property type="match status" value="1"/>
</dbReference>
<dbReference type="InterPro" id="IPR037278">
    <property type="entry name" value="ARFGAP/RecO"/>
</dbReference>
<dbReference type="Gene3D" id="1.20.1440.120">
    <property type="entry name" value="Recombination protein O, C-terminal domain"/>
    <property type="match status" value="1"/>
</dbReference>
<dbReference type="Gene3D" id="2.40.50.140">
    <property type="entry name" value="Nucleic acid-binding proteins"/>
    <property type="match status" value="1"/>
</dbReference>
<evidence type="ECO:0000256" key="7">
    <source>
        <dbReference type="HAMAP-Rule" id="MF_00201"/>
    </source>
</evidence>
<evidence type="ECO:0000256" key="6">
    <source>
        <dbReference type="ARBA" id="ARBA00033409"/>
    </source>
</evidence>
<name>A0ABX0UYM6_9HYPH</name>
<dbReference type="Pfam" id="PF02565">
    <property type="entry name" value="RecO_C"/>
    <property type="match status" value="1"/>
</dbReference>
<evidence type="ECO:0000313" key="9">
    <source>
        <dbReference type="EMBL" id="NIJ56695.1"/>
    </source>
</evidence>
<dbReference type="PANTHER" id="PTHR33991:SF1">
    <property type="entry name" value="DNA REPAIR PROTEIN RECO"/>
    <property type="match status" value="1"/>
</dbReference>
<keyword evidence="3 7" id="KW-0227">DNA damage</keyword>
<evidence type="ECO:0000256" key="4">
    <source>
        <dbReference type="ARBA" id="ARBA00023172"/>
    </source>
</evidence>
<organism evidence="9 10">
    <name type="scientific">Pseudochelatococcus lubricantis</name>
    <dbReference type="NCBI Taxonomy" id="1538102"/>
    <lineage>
        <taxon>Bacteria</taxon>
        <taxon>Pseudomonadati</taxon>
        <taxon>Pseudomonadota</taxon>
        <taxon>Alphaproteobacteria</taxon>
        <taxon>Hyphomicrobiales</taxon>
        <taxon>Chelatococcaceae</taxon>
        <taxon>Pseudochelatococcus</taxon>
    </lineage>
</organism>
<comment type="caution">
    <text evidence="9">The sequence shown here is derived from an EMBL/GenBank/DDBJ whole genome shotgun (WGS) entry which is preliminary data.</text>
</comment>
<evidence type="ECO:0000256" key="3">
    <source>
        <dbReference type="ARBA" id="ARBA00022763"/>
    </source>
</evidence>
<evidence type="ECO:0000256" key="1">
    <source>
        <dbReference type="ARBA" id="ARBA00007452"/>
    </source>
</evidence>
<dbReference type="EMBL" id="JAASQI010000001">
    <property type="protein sequence ID" value="NIJ56695.1"/>
    <property type="molecule type" value="Genomic_DNA"/>
</dbReference>
<gene>
    <name evidence="7" type="primary">recO</name>
    <name evidence="9" type="ORF">FHS82_000508</name>
</gene>
<dbReference type="PANTHER" id="PTHR33991">
    <property type="entry name" value="DNA REPAIR PROTEIN RECO"/>
    <property type="match status" value="1"/>
</dbReference>
<dbReference type="InterPro" id="IPR012340">
    <property type="entry name" value="NA-bd_OB-fold"/>
</dbReference>
<keyword evidence="4 7" id="KW-0233">DNA recombination</keyword>
<evidence type="ECO:0000259" key="8">
    <source>
        <dbReference type="Pfam" id="PF11967"/>
    </source>
</evidence>
<feature type="domain" description="DNA replication/recombination mediator RecO N-terminal" evidence="8">
    <location>
        <begin position="1"/>
        <end position="70"/>
    </location>
</feature>
<dbReference type="Proteomes" id="UP001429580">
    <property type="component" value="Unassembled WGS sequence"/>
</dbReference>
<protein>
    <recommendedName>
        <fullName evidence="2 7">DNA repair protein RecO</fullName>
    </recommendedName>
    <alternativeName>
        <fullName evidence="6 7">Recombination protein O</fullName>
    </alternativeName>
</protein>
<comment type="function">
    <text evidence="7">Involved in DNA repair and RecF pathway recombination.</text>
</comment>
<dbReference type="RefSeq" id="WP_166948377.1">
    <property type="nucleotide sequence ID" value="NZ_JAASQI010000001.1"/>
</dbReference>
<dbReference type="Pfam" id="PF11967">
    <property type="entry name" value="RecO_N"/>
    <property type="match status" value="1"/>
</dbReference>
<dbReference type="InterPro" id="IPR042242">
    <property type="entry name" value="RecO_C"/>
</dbReference>
<accession>A0ABX0UYM6</accession>
<keyword evidence="10" id="KW-1185">Reference proteome</keyword>
<dbReference type="HAMAP" id="MF_00201">
    <property type="entry name" value="RecO"/>
    <property type="match status" value="1"/>
</dbReference>
<comment type="similarity">
    <text evidence="1 7">Belongs to the RecO family.</text>
</comment>
<dbReference type="InterPro" id="IPR003717">
    <property type="entry name" value="RecO"/>
</dbReference>
<evidence type="ECO:0000256" key="5">
    <source>
        <dbReference type="ARBA" id="ARBA00023204"/>
    </source>
</evidence>
<proteinExistence type="inferred from homology"/>
<dbReference type="NCBIfam" id="TIGR00613">
    <property type="entry name" value="reco"/>
    <property type="match status" value="1"/>
</dbReference>
<dbReference type="SUPFAM" id="SSF57863">
    <property type="entry name" value="ArfGap/RecO-like zinc finger"/>
    <property type="match status" value="1"/>
</dbReference>
<keyword evidence="5 7" id="KW-0234">DNA repair</keyword>
<dbReference type="InterPro" id="IPR022572">
    <property type="entry name" value="DNA_rep/recomb_RecO_N"/>
</dbReference>
<reference evidence="9 10" key="1">
    <citation type="submission" date="2020-03" db="EMBL/GenBank/DDBJ databases">
        <title>Genomic Encyclopedia of Type Strains, Phase IV (KMG-IV): sequencing the most valuable type-strain genomes for metagenomic binning, comparative biology and taxonomic classification.</title>
        <authorList>
            <person name="Goeker M."/>
        </authorList>
    </citation>
    <scope>NUCLEOTIDE SEQUENCE [LARGE SCALE GENOMIC DNA]</scope>
    <source>
        <strain evidence="9 10">DSM 103870</strain>
    </source>
</reference>
<evidence type="ECO:0000256" key="2">
    <source>
        <dbReference type="ARBA" id="ARBA00021310"/>
    </source>
</evidence>